<keyword evidence="1" id="KW-0472">Membrane</keyword>
<evidence type="ECO:0000313" key="2">
    <source>
        <dbReference type="EMBL" id="RRT68015.1"/>
    </source>
</evidence>
<evidence type="ECO:0000313" key="3">
    <source>
        <dbReference type="Proteomes" id="UP000287651"/>
    </source>
</evidence>
<dbReference type="Proteomes" id="UP000287651">
    <property type="component" value="Unassembled WGS sequence"/>
</dbReference>
<feature type="transmembrane region" description="Helical" evidence="1">
    <location>
        <begin position="76"/>
        <end position="94"/>
    </location>
</feature>
<proteinExistence type="predicted"/>
<organism evidence="2 3">
    <name type="scientific">Ensete ventricosum</name>
    <name type="common">Abyssinian banana</name>
    <name type="synonym">Musa ensete</name>
    <dbReference type="NCBI Taxonomy" id="4639"/>
    <lineage>
        <taxon>Eukaryota</taxon>
        <taxon>Viridiplantae</taxon>
        <taxon>Streptophyta</taxon>
        <taxon>Embryophyta</taxon>
        <taxon>Tracheophyta</taxon>
        <taxon>Spermatophyta</taxon>
        <taxon>Magnoliopsida</taxon>
        <taxon>Liliopsida</taxon>
        <taxon>Zingiberales</taxon>
        <taxon>Musaceae</taxon>
        <taxon>Ensete</taxon>
    </lineage>
</organism>
<name>A0A426ZVL3_ENSVE</name>
<dbReference type="AlphaFoldDB" id="A0A426ZVL3"/>
<protein>
    <submittedName>
        <fullName evidence="2">Uncharacterized protein</fullName>
    </submittedName>
</protein>
<comment type="caution">
    <text evidence="2">The sequence shown here is derived from an EMBL/GenBank/DDBJ whole genome shotgun (WGS) entry which is preliminary data.</text>
</comment>
<sequence>MACAPSYKSVEVVVMYEVFNLVLQVVALLGVMSVVMEEAVVASTVTFLGSSPHQVGGFEESFLLDLEEDLSPSEMLGSRGMACSALSILFFGSLSGGP</sequence>
<keyword evidence="1" id="KW-0812">Transmembrane</keyword>
<evidence type="ECO:0000256" key="1">
    <source>
        <dbReference type="SAM" id="Phobius"/>
    </source>
</evidence>
<keyword evidence="1" id="KW-1133">Transmembrane helix</keyword>
<feature type="transmembrane region" description="Helical" evidence="1">
    <location>
        <begin position="12"/>
        <end position="36"/>
    </location>
</feature>
<dbReference type="EMBL" id="AMZH03004840">
    <property type="protein sequence ID" value="RRT68015.1"/>
    <property type="molecule type" value="Genomic_DNA"/>
</dbReference>
<gene>
    <name evidence="2" type="ORF">B296_00006914</name>
</gene>
<accession>A0A426ZVL3</accession>
<reference evidence="2 3" key="1">
    <citation type="journal article" date="2014" name="Agronomy (Basel)">
        <title>A Draft Genome Sequence for Ensete ventricosum, the Drought-Tolerant Tree Against Hunger.</title>
        <authorList>
            <person name="Harrison J."/>
            <person name="Moore K.A."/>
            <person name="Paszkiewicz K."/>
            <person name="Jones T."/>
            <person name="Grant M."/>
            <person name="Ambacheew D."/>
            <person name="Muzemil S."/>
            <person name="Studholme D.J."/>
        </authorList>
    </citation>
    <scope>NUCLEOTIDE SEQUENCE [LARGE SCALE GENOMIC DNA]</scope>
</reference>